<reference evidence="2 3" key="1">
    <citation type="submission" date="2018-01" db="EMBL/GenBank/DDBJ databases">
        <title>G. obscuriglobus.</title>
        <authorList>
            <person name="Franke J."/>
            <person name="Blomberg W."/>
            <person name="Selmecki A."/>
        </authorList>
    </citation>
    <scope>NUCLEOTIDE SEQUENCE [LARGE SCALE GENOMIC DNA]</scope>
    <source>
        <strain evidence="2 3">DSM 5831</strain>
    </source>
</reference>
<evidence type="ECO:0000313" key="2">
    <source>
        <dbReference type="EMBL" id="AWM38110.1"/>
    </source>
</evidence>
<keyword evidence="3" id="KW-1185">Reference proteome</keyword>
<gene>
    <name evidence="2" type="ORF">C1280_14655</name>
</gene>
<protein>
    <submittedName>
        <fullName evidence="2">Uncharacterized protein</fullName>
    </submittedName>
</protein>
<dbReference type="KEGG" id="gog:C1280_14655"/>
<feature type="compositionally biased region" description="Polar residues" evidence="1">
    <location>
        <begin position="105"/>
        <end position="114"/>
    </location>
</feature>
<feature type="region of interest" description="Disordered" evidence="1">
    <location>
        <begin position="91"/>
        <end position="114"/>
    </location>
</feature>
<proteinExistence type="predicted"/>
<dbReference type="AlphaFoldDB" id="A0A2Z3HAE9"/>
<dbReference type="EMBL" id="CP025958">
    <property type="protein sequence ID" value="AWM38110.1"/>
    <property type="molecule type" value="Genomic_DNA"/>
</dbReference>
<dbReference type="Proteomes" id="UP000245802">
    <property type="component" value="Chromosome"/>
</dbReference>
<evidence type="ECO:0000313" key="3">
    <source>
        <dbReference type="Proteomes" id="UP000245802"/>
    </source>
</evidence>
<name>A0A2Z3HAE9_9BACT</name>
<sequence>MPLDEMPKCRSWATRFSNQVEDWAILTAEETLWSIKALVHTILTAGDQQYQVLTPAARRWNLWLPRADLLINSARELDHWRELPRLPKEEVKPKRGRKRLKAGKETQSLFSMVA</sequence>
<organism evidence="2 3">
    <name type="scientific">Gemmata obscuriglobus</name>
    <dbReference type="NCBI Taxonomy" id="114"/>
    <lineage>
        <taxon>Bacteria</taxon>
        <taxon>Pseudomonadati</taxon>
        <taxon>Planctomycetota</taxon>
        <taxon>Planctomycetia</taxon>
        <taxon>Gemmatales</taxon>
        <taxon>Gemmataceae</taxon>
        <taxon>Gemmata</taxon>
    </lineage>
</organism>
<accession>A0A2Z3HAE9</accession>
<evidence type="ECO:0000256" key="1">
    <source>
        <dbReference type="SAM" id="MobiDB-lite"/>
    </source>
</evidence>